<dbReference type="InterPro" id="IPR023210">
    <property type="entry name" value="NADP_OxRdtase_dom"/>
</dbReference>
<dbReference type="PRINTS" id="PR00069">
    <property type="entry name" value="ALDKETRDTASE"/>
</dbReference>
<keyword evidence="1" id="KW-0560">Oxidoreductase</keyword>
<dbReference type="PANTHER" id="PTHR43625">
    <property type="entry name" value="AFLATOXIN B1 ALDEHYDE REDUCTASE"/>
    <property type="match status" value="1"/>
</dbReference>
<accession>A0ABW4L7R1</accession>
<keyword evidence="4" id="KW-1185">Reference proteome</keyword>
<dbReference type="PANTHER" id="PTHR43625:SF40">
    <property type="entry name" value="ALDO-KETO REDUCTASE YAKC [NADP(+)]"/>
    <property type="match status" value="1"/>
</dbReference>
<dbReference type="SUPFAM" id="SSF51430">
    <property type="entry name" value="NAD(P)-linked oxidoreductase"/>
    <property type="match status" value="1"/>
</dbReference>
<reference evidence="4" key="1">
    <citation type="journal article" date="2019" name="Int. J. Syst. Evol. Microbiol.">
        <title>The Global Catalogue of Microorganisms (GCM) 10K type strain sequencing project: providing services to taxonomists for standard genome sequencing and annotation.</title>
        <authorList>
            <consortium name="The Broad Institute Genomics Platform"/>
            <consortium name="The Broad Institute Genome Sequencing Center for Infectious Disease"/>
            <person name="Wu L."/>
            <person name="Ma J."/>
        </authorList>
    </citation>
    <scope>NUCLEOTIDE SEQUENCE [LARGE SCALE GENOMIC DNA]</scope>
    <source>
        <strain evidence="4">JCM 17130</strain>
    </source>
</reference>
<evidence type="ECO:0000313" key="3">
    <source>
        <dbReference type="EMBL" id="MFD1718079.1"/>
    </source>
</evidence>
<dbReference type="InterPro" id="IPR050791">
    <property type="entry name" value="Aldo-Keto_reductase"/>
</dbReference>
<dbReference type="Gene3D" id="3.20.20.100">
    <property type="entry name" value="NADP-dependent oxidoreductase domain"/>
    <property type="match status" value="1"/>
</dbReference>
<protein>
    <submittedName>
        <fullName evidence="3">Aldo/keto reductase</fullName>
    </submittedName>
</protein>
<gene>
    <name evidence="3" type="ORF">ACFSE6_09550</name>
</gene>
<dbReference type="InterPro" id="IPR036812">
    <property type="entry name" value="NAD(P)_OxRdtase_dom_sf"/>
</dbReference>
<sequence>MHTTYTPTHPFGRQAFGAMRLHEADTDSERDPACVIGAALDAGVHMIDTADAYGNEAVVGAAIAGRREEVLLASKFGLVWREEVGGPYDVRADPDYVQQAMEASLGRLGVEHLDLYYLHARSDEVPIEETVGAMAELVDQGTVGRLGLSNVNASDLRRAAAVHRIDAVQEQWSLVHRPDTDLLDAAREVGAVVVAHSPTGHGLLHDGGTSPALRAELDAIAREQGATRGQIALAWVHHRSAVHSLDVVPLPGTTCAGHVRENVAAAELTLTADQLARLDQVAEAPS</sequence>
<proteinExistence type="predicted"/>
<dbReference type="Proteomes" id="UP001597277">
    <property type="component" value="Unassembled WGS sequence"/>
</dbReference>
<organism evidence="3 4">
    <name type="scientific">Georgenia deserti</name>
    <dbReference type="NCBI Taxonomy" id="2093781"/>
    <lineage>
        <taxon>Bacteria</taxon>
        <taxon>Bacillati</taxon>
        <taxon>Actinomycetota</taxon>
        <taxon>Actinomycetes</taxon>
        <taxon>Micrococcales</taxon>
        <taxon>Bogoriellaceae</taxon>
        <taxon>Georgenia</taxon>
    </lineage>
</organism>
<evidence type="ECO:0000256" key="1">
    <source>
        <dbReference type="ARBA" id="ARBA00023002"/>
    </source>
</evidence>
<dbReference type="Pfam" id="PF00248">
    <property type="entry name" value="Aldo_ket_red"/>
    <property type="match status" value="1"/>
</dbReference>
<evidence type="ECO:0000259" key="2">
    <source>
        <dbReference type="Pfam" id="PF00248"/>
    </source>
</evidence>
<dbReference type="InterPro" id="IPR020471">
    <property type="entry name" value="AKR"/>
</dbReference>
<evidence type="ECO:0000313" key="4">
    <source>
        <dbReference type="Proteomes" id="UP001597277"/>
    </source>
</evidence>
<comment type="caution">
    <text evidence="3">The sequence shown here is derived from an EMBL/GenBank/DDBJ whole genome shotgun (WGS) entry which is preliminary data.</text>
</comment>
<name>A0ABW4L7R1_9MICO</name>
<feature type="domain" description="NADP-dependent oxidoreductase" evidence="2">
    <location>
        <begin position="16"/>
        <end position="282"/>
    </location>
</feature>
<dbReference type="RefSeq" id="WP_388005641.1">
    <property type="nucleotide sequence ID" value="NZ_JBHUEE010000004.1"/>
</dbReference>
<dbReference type="EMBL" id="JBHUEE010000004">
    <property type="protein sequence ID" value="MFD1718079.1"/>
    <property type="molecule type" value="Genomic_DNA"/>
</dbReference>